<name>C6X9C7_METGS</name>
<dbReference type="Pfam" id="PF00909">
    <property type="entry name" value="Ammonium_transp"/>
    <property type="match status" value="1"/>
</dbReference>
<dbReference type="GO" id="GO:0008519">
    <property type="term" value="F:ammonium channel activity"/>
    <property type="evidence" value="ECO:0007669"/>
    <property type="project" value="InterPro"/>
</dbReference>
<evidence type="ECO:0000256" key="3">
    <source>
        <dbReference type="ARBA" id="ARBA00022448"/>
    </source>
</evidence>
<keyword evidence="3 8" id="KW-0813">Transport</keyword>
<evidence type="ECO:0000313" key="10">
    <source>
        <dbReference type="EMBL" id="ACT49747.1"/>
    </source>
</evidence>
<dbReference type="InterPro" id="IPR018047">
    <property type="entry name" value="Ammonium_transpt_CS"/>
</dbReference>
<dbReference type="PROSITE" id="PS01219">
    <property type="entry name" value="AMMONIUM_TRANSP"/>
    <property type="match status" value="1"/>
</dbReference>
<dbReference type="NCBIfam" id="TIGR00836">
    <property type="entry name" value="amt"/>
    <property type="match status" value="1"/>
</dbReference>
<evidence type="ECO:0000256" key="8">
    <source>
        <dbReference type="RuleBase" id="RU362002"/>
    </source>
</evidence>
<feature type="transmembrane region" description="Helical" evidence="8">
    <location>
        <begin position="294"/>
        <end position="315"/>
    </location>
</feature>
<dbReference type="SUPFAM" id="SSF111352">
    <property type="entry name" value="Ammonium transporter"/>
    <property type="match status" value="1"/>
</dbReference>
<dbReference type="OrthoDB" id="9814202at2"/>
<organism evidence="10 11">
    <name type="scientific">Methylovorus glucosotrophus (strain SIP3-4)</name>
    <dbReference type="NCBI Taxonomy" id="582744"/>
    <lineage>
        <taxon>Bacteria</taxon>
        <taxon>Pseudomonadati</taxon>
        <taxon>Pseudomonadota</taxon>
        <taxon>Betaproteobacteria</taxon>
        <taxon>Nitrosomonadales</taxon>
        <taxon>Methylophilaceae</taxon>
        <taxon>Methylovorus</taxon>
    </lineage>
</organism>
<gene>
    <name evidence="10" type="ordered locus">Msip34_0499</name>
</gene>
<comment type="subcellular location">
    <subcellularLocation>
        <location evidence="8">Cell membrane</location>
        <topology evidence="8">Multi-pass membrane protein</topology>
    </subcellularLocation>
    <subcellularLocation>
        <location evidence="1">Membrane</location>
        <topology evidence="1">Multi-pass membrane protein</topology>
    </subcellularLocation>
</comment>
<feature type="transmembrane region" description="Helical" evidence="8">
    <location>
        <begin position="29"/>
        <end position="47"/>
    </location>
</feature>
<feature type="transmembrane region" description="Helical" evidence="8">
    <location>
        <begin position="322"/>
        <end position="342"/>
    </location>
</feature>
<feature type="transmembrane region" description="Helical" evidence="8">
    <location>
        <begin position="262"/>
        <end position="282"/>
    </location>
</feature>
<accession>C6X9C7</accession>
<evidence type="ECO:0000313" key="11">
    <source>
        <dbReference type="Proteomes" id="UP000002743"/>
    </source>
</evidence>
<feature type="transmembrane region" description="Helical" evidence="8">
    <location>
        <begin position="67"/>
        <end position="90"/>
    </location>
</feature>
<evidence type="ECO:0000256" key="4">
    <source>
        <dbReference type="ARBA" id="ARBA00022692"/>
    </source>
</evidence>
<dbReference type="InterPro" id="IPR029020">
    <property type="entry name" value="Ammonium/urea_transptr"/>
</dbReference>
<feature type="transmembrane region" description="Helical" evidence="8">
    <location>
        <begin position="164"/>
        <end position="186"/>
    </location>
</feature>
<dbReference type="PANTHER" id="PTHR43029:SF10">
    <property type="entry name" value="AMMONIUM TRANSPORTER MEP2"/>
    <property type="match status" value="1"/>
</dbReference>
<dbReference type="EMBL" id="CP001674">
    <property type="protein sequence ID" value="ACT49747.1"/>
    <property type="molecule type" value="Genomic_DNA"/>
</dbReference>
<feature type="domain" description="Ammonium transporter AmtB-like" evidence="9">
    <location>
        <begin position="68"/>
        <end position="460"/>
    </location>
</feature>
<keyword evidence="4 8" id="KW-0812">Transmembrane</keyword>
<dbReference type="eggNOG" id="COG0004">
    <property type="taxonomic scope" value="Bacteria"/>
</dbReference>
<reference evidence="10 11" key="2">
    <citation type="journal article" date="2011" name="J. Bacteriol.">
        <title>Genomes of three methylotrophs from a single niche uncover genetic and metabolic divergence of Methylophilaceae.</title>
        <authorList>
            <person name="Lapidus A."/>
            <person name="Clum A."/>
            <person name="Labutti K."/>
            <person name="Kaluzhnaya M.G."/>
            <person name="Lim S."/>
            <person name="Beck D.A."/>
            <person name="Glavina Del Rio T."/>
            <person name="Nolan M."/>
            <person name="Mavromatis K."/>
            <person name="Huntemann M."/>
            <person name="Lucas S."/>
            <person name="Lidstrom M.E."/>
            <person name="Ivanova N."/>
            <person name="Chistoserdova L."/>
        </authorList>
    </citation>
    <scope>NUCLEOTIDE SEQUENCE [LARGE SCALE GENOMIC DNA]</scope>
    <source>
        <strain evidence="10 11">SIP3-4</strain>
    </source>
</reference>
<keyword evidence="11" id="KW-1185">Reference proteome</keyword>
<feature type="transmembrane region" description="Helical" evidence="8">
    <location>
        <begin position="193"/>
        <end position="214"/>
    </location>
</feature>
<evidence type="ECO:0000256" key="2">
    <source>
        <dbReference type="ARBA" id="ARBA00005887"/>
    </source>
</evidence>
<keyword evidence="7 8" id="KW-0924">Ammonia transport</keyword>
<proteinExistence type="inferred from homology"/>
<feature type="transmembrane region" description="Helical" evidence="8">
    <location>
        <begin position="102"/>
        <end position="124"/>
    </location>
</feature>
<feature type="transmembrane region" description="Helical" evidence="8">
    <location>
        <begin position="348"/>
        <end position="366"/>
    </location>
</feature>
<dbReference type="Gene3D" id="1.10.3430.10">
    <property type="entry name" value="Ammonium transporter AmtB like domains"/>
    <property type="match status" value="1"/>
</dbReference>
<dbReference type="Proteomes" id="UP000002743">
    <property type="component" value="Chromosome"/>
</dbReference>
<evidence type="ECO:0000256" key="7">
    <source>
        <dbReference type="ARBA" id="ARBA00023177"/>
    </source>
</evidence>
<dbReference type="GO" id="GO:0005886">
    <property type="term" value="C:plasma membrane"/>
    <property type="evidence" value="ECO:0007669"/>
    <property type="project" value="UniProtKB-SubCell"/>
</dbReference>
<keyword evidence="5 8" id="KW-1133">Transmembrane helix</keyword>
<evidence type="ECO:0000256" key="1">
    <source>
        <dbReference type="ARBA" id="ARBA00004141"/>
    </source>
</evidence>
<reference evidence="11" key="1">
    <citation type="submission" date="2009-07" db="EMBL/GenBank/DDBJ databases">
        <title>Complete sequence of chromosome of Methylovorus sp. SIP3-4.</title>
        <authorList>
            <person name="Lucas S."/>
            <person name="Copeland A."/>
            <person name="Lapidus A."/>
            <person name="Glavina del Rio T."/>
            <person name="Tice H."/>
            <person name="Bruce D."/>
            <person name="Goodwin L."/>
            <person name="Pitluck S."/>
            <person name="Clum A."/>
            <person name="Larimer F."/>
            <person name="Land M."/>
            <person name="Hauser L."/>
            <person name="Kyrpides N."/>
            <person name="Mikhailova N."/>
            <person name="Kayluzhnaya M."/>
            <person name="Chistoserdova L."/>
        </authorList>
    </citation>
    <scope>NUCLEOTIDE SEQUENCE [LARGE SCALE GENOMIC DNA]</scope>
    <source>
        <strain evidence="11">SIP3-4</strain>
    </source>
</reference>
<keyword evidence="6 8" id="KW-0472">Membrane</keyword>
<dbReference type="InterPro" id="IPR024041">
    <property type="entry name" value="NH4_transpt_AmtB-like_dom"/>
</dbReference>
<evidence type="ECO:0000259" key="9">
    <source>
        <dbReference type="Pfam" id="PF00909"/>
    </source>
</evidence>
<dbReference type="HOGENOM" id="CLU_000445_33_0_4"/>
<dbReference type="PANTHER" id="PTHR43029">
    <property type="entry name" value="AMMONIUM TRANSPORTER MEP2"/>
    <property type="match status" value="1"/>
</dbReference>
<feature type="transmembrane region" description="Helical" evidence="8">
    <location>
        <begin position="226"/>
        <end position="250"/>
    </location>
</feature>
<feature type="transmembrane region" description="Helical" evidence="8">
    <location>
        <begin position="412"/>
        <end position="436"/>
    </location>
</feature>
<dbReference type="AlphaFoldDB" id="C6X9C7"/>
<comment type="similarity">
    <text evidence="2 8">Belongs to the ammonia transporter channel (TC 1.A.11.2) family.</text>
</comment>
<evidence type="ECO:0000256" key="5">
    <source>
        <dbReference type="ARBA" id="ARBA00022989"/>
    </source>
</evidence>
<dbReference type="STRING" id="582744.Msip34_0499"/>
<sequence>MPVKEAPGSCQSGQKAEGEGILRAVSSKMAGVSLGIGSWVGLMPAVAHAAPTGPGMVPVTQISAGDTAWMLTATALVLLMTIPGLALFYAGMVRKKNVLSTAFQSLAVTCVVTLVWVVVGYSLAFTPSSFFIGGFDRVLLHGLGFSPDGAEISVSHIASSVPEAVFVMFQLTFAIITPALLTGAFAERIRFPAMLLFIALWSLLIYAPIAHWVWEPGGWLAAQGVLDFAGGTVVHINAGIAGLVCAYMLGPRLGYGRLAFPPFSLTYTLLGASLLWVGWFGFNAGSAVAADGRAAMAMLVTQVATAMAVLTWMALEWWVKARATLLGACSGAVAGLVAITPASGFVDAGGALIIGLVAGVACYWGATGLKQVLGADDALDVFGIHGIGGIVGALLTGLLANPAVGGMHGNMIAQTTGVIATLVYSGVGTWVILLLVNLVSPLRVSAEDEEDGLDISQHAERII</sequence>
<feature type="transmembrane region" description="Helical" evidence="8">
    <location>
        <begin position="378"/>
        <end position="400"/>
    </location>
</feature>
<evidence type="ECO:0000256" key="6">
    <source>
        <dbReference type="ARBA" id="ARBA00023136"/>
    </source>
</evidence>
<dbReference type="InterPro" id="IPR001905">
    <property type="entry name" value="Ammonium_transpt"/>
</dbReference>
<dbReference type="KEGG" id="mei:Msip34_0499"/>
<protein>
    <recommendedName>
        <fullName evidence="8">Ammonium transporter</fullName>
    </recommendedName>
</protein>